<evidence type="ECO:0000313" key="2">
    <source>
        <dbReference type="EMBL" id="CCD48899.1"/>
    </source>
</evidence>
<evidence type="ECO:0000256" key="1">
    <source>
        <dbReference type="SAM" id="SignalP"/>
    </source>
</evidence>
<organism evidence="2 3">
    <name type="scientific">Botryotinia fuckeliana (strain T4)</name>
    <name type="common">Noble rot fungus</name>
    <name type="synonym">Botrytis cinerea</name>
    <dbReference type="NCBI Taxonomy" id="999810"/>
    <lineage>
        <taxon>Eukaryota</taxon>
        <taxon>Fungi</taxon>
        <taxon>Dikarya</taxon>
        <taxon>Ascomycota</taxon>
        <taxon>Pezizomycotina</taxon>
        <taxon>Leotiomycetes</taxon>
        <taxon>Helotiales</taxon>
        <taxon>Sclerotiniaceae</taxon>
        <taxon>Botrytis</taxon>
    </lineage>
</organism>
<dbReference type="EMBL" id="FQ790299">
    <property type="protein sequence ID" value="CCD48899.1"/>
    <property type="molecule type" value="Genomic_DNA"/>
</dbReference>
<accession>G2Y8J2</accession>
<dbReference type="Proteomes" id="UP000008177">
    <property type="component" value="Unplaced contigs"/>
</dbReference>
<reference evidence="3" key="1">
    <citation type="journal article" date="2011" name="PLoS Genet.">
        <title>Genomic analysis of the necrotrophic fungal pathogens Sclerotinia sclerotiorum and Botrytis cinerea.</title>
        <authorList>
            <person name="Amselem J."/>
            <person name="Cuomo C.A."/>
            <person name="van Kan J.A."/>
            <person name="Viaud M."/>
            <person name="Benito E.P."/>
            <person name="Couloux A."/>
            <person name="Coutinho P.M."/>
            <person name="de Vries R.P."/>
            <person name="Dyer P.S."/>
            <person name="Fillinger S."/>
            <person name="Fournier E."/>
            <person name="Gout L."/>
            <person name="Hahn M."/>
            <person name="Kohn L."/>
            <person name="Lapalu N."/>
            <person name="Plummer K.M."/>
            <person name="Pradier J.M."/>
            <person name="Quevillon E."/>
            <person name="Sharon A."/>
            <person name="Simon A."/>
            <person name="ten Have A."/>
            <person name="Tudzynski B."/>
            <person name="Tudzynski P."/>
            <person name="Wincker P."/>
            <person name="Andrew M."/>
            <person name="Anthouard V."/>
            <person name="Beever R.E."/>
            <person name="Beffa R."/>
            <person name="Benoit I."/>
            <person name="Bouzid O."/>
            <person name="Brault B."/>
            <person name="Chen Z."/>
            <person name="Choquer M."/>
            <person name="Collemare J."/>
            <person name="Cotton P."/>
            <person name="Danchin E.G."/>
            <person name="Da Silva C."/>
            <person name="Gautier A."/>
            <person name="Giraud C."/>
            <person name="Giraud T."/>
            <person name="Gonzalez C."/>
            <person name="Grossetete S."/>
            <person name="Guldener U."/>
            <person name="Henrissat B."/>
            <person name="Howlett B.J."/>
            <person name="Kodira C."/>
            <person name="Kretschmer M."/>
            <person name="Lappartient A."/>
            <person name="Leroch M."/>
            <person name="Levis C."/>
            <person name="Mauceli E."/>
            <person name="Neuveglise C."/>
            <person name="Oeser B."/>
            <person name="Pearson M."/>
            <person name="Poulain J."/>
            <person name="Poussereau N."/>
            <person name="Quesneville H."/>
            <person name="Rascle C."/>
            <person name="Schumacher J."/>
            <person name="Segurens B."/>
            <person name="Sexton A."/>
            <person name="Silva E."/>
            <person name="Sirven C."/>
            <person name="Soanes D.M."/>
            <person name="Talbot N.J."/>
            <person name="Templeton M."/>
            <person name="Yandava C."/>
            <person name="Yarden O."/>
            <person name="Zeng Q."/>
            <person name="Rollins J.A."/>
            <person name="Lebrun M.H."/>
            <person name="Dickman M."/>
        </authorList>
    </citation>
    <scope>NUCLEOTIDE SEQUENCE [LARGE SCALE GENOMIC DNA]</scope>
    <source>
        <strain evidence="3">T4</strain>
    </source>
</reference>
<dbReference type="HOGENOM" id="CLU_2757496_0_0_1"/>
<evidence type="ECO:0000313" key="3">
    <source>
        <dbReference type="Proteomes" id="UP000008177"/>
    </source>
</evidence>
<gene>
    <name evidence="2" type="ORF">BofuT4_uP105570.1</name>
</gene>
<sequence length="70" mass="8270">MHMVIFDLMTLVFIFVFSKWEVCRCIKIRDGYGRNGIHLESKHSLSSFSLANTNAFRTWCCAHELFSFYL</sequence>
<keyword evidence="1" id="KW-0732">Signal</keyword>
<name>G2Y8J2_BOTF4</name>
<dbReference type="InParanoid" id="G2Y8J2"/>
<evidence type="ECO:0008006" key="4">
    <source>
        <dbReference type="Google" id="ProtNLM"/>
    </source>
</evidence>
<feature type="signal peptide" evidence="1">
    <location>
        <begin position="1"/>
        <end position="25"/>
    </location>
</feature>
<protein>
    <recommendedName>
        <fullName evidence="4">Secreted protein</fullName>
    </recommendedName>
</protein>
<dbReference type="AlphaFoldDB" id="G2Y8J2"/>
<feature type="chain" id="PRO_5003440665" description="Secreted protein" evidence="1">
    <location>
        <begin position="26"/>
        <end position="70"/>
    </location>
</feature>
<proteinExistence type="predicted"/>